<keyword evidence="1" id="KW-0732">Signal</keyword>
<name>A0ABX7XEC6_9FLAO</name>
<evidence type="ECO:0000313" key="3">
    <source>
        <dbReference type="EMBL" id="QTV06225.1"/>
    </source>
</evidence>
<dbReference type="InterPro" id="IPR016187">
    <property type="entry name" value="CTDL_fold"/>
</dbReference>
<evidence type="ECO:0000313" key="4">
    <source>
        <dbReference type="Proteomes" id="UP000672011"/>
    </source>
</evidence>
<feature type="chain" id="PRO_5046169919" evidence="1">
    <location>
        <begin position="19"/>
        <end position="316"/>
    </location>
</feature>
<dbReference type="RefSeq" id="WP_230476867.1">
    <property type="nucleotide sequence ID" value="NZ_CP072842.1"/>
</dbReference>
<evidence type="ECO:0000259" key="2">
    <source>
        <dbReference type="PROSITE" id="PS50041"/>
    </source>
</evidence>
<feature type="domain" description="C-type lectin" evidence="2">
    <location>
        <begin position="147"/>
        <end position="290"/>
    </location>
</feature>
<dbReference type="Proteomes" id="UP000672011">
    <property type="component" value="Chromosome"/>
</dbReference>
<protein>
    <submittedName>
        <fullName evidence="3">C-type lectin domain-containing protein</fullName>
    </submittedName>
</protein>
<reference evidence="4" key="2">
    <citation type="submission" date="2021-04" db="EMBL/GenBank/DDBJ databases">
        <title>Taxonomy of Flavobacteriaceae bacterium ZY171143.</title>
        <authorList>
            <person name="Li F."/>
        </authorList>
    </citation>
    <scope>NUCLEOTIDE SEQUENCE [LARGE SCALE GENOMIC DNA]</scope>
    <source>
        <strain evidence="4">ZY171143</strain>
    </source>
</reference>
<dbReference type="EMBL" id="CP072842">
    <property type="protein sequence ID" value="QTV06225.1"/>
    <property type="molecule type" value="Genomic_DNA"/>
</dbReference>
<dbReference type="InterPro" id="IPR016186">
    <property type="entry name" value="C-type_lectin-like/link_sf"/>
</dbReference>
<gene>
    <name evidence="3" type="ORF">J9309_02520</name>
</gene>
<accession>A0ABX7XEC6</accession>
<feature type="signal peptide" evidence="1">
    <location>
        <begin position="1"/>
        <end position="18"/>
    </location>
</feature>
<dbReference type="PROSITE" id="PS50041">
    <property type="entry name" value="C_TYPE_LECTIN_2"/>
    <property type="match status" value="1"/>
</dbReference>
<dbReference type="CDD" id="cd00037">
    <property type="entry name" value="CLECT"/>
    <property type="match status" value="1"/>
</dbReference>
<evidence type="ECO:0000256" key="1">
    <source>
        <dbReference type="SAM" id="SignalP"/>
    </source>
</evidence>
<dbReference type="Gene3D" id="3.10.100.10">
    <property type="entry name" value="Mannose-Binding Protein A, subunit A"/>
    <property type="match status" value="1"/>
</dbReference>
<proteinExistence type="predicted"/>
<sequence>MKKFLLSILTLTSIQAFAQEVLVSHPSYNTSHLAMNGDVKGFHLPNVALVDVASKAPFENVTEGLLVYNTNPDIVNGNGKGIYIYINNKWIRSGENADHYLIKDYKQKPLFNYSYSSNFEISNTITIGNKTFTKEGNCEPRYADDYAGKYCLFTTNQGVSWTEAYALTRNNEVNGYLPIVTTEAEQQNLEAFLTNKGVTSNIWLGTRKLNHSNTANIENEFITPNYQNFFGKSTGMKWSNRPQKYHNFLESEPDNTNRSEGCVLMLGANLGTNAQGILLEKNKWIDVSCSLSSYIGNFSSSTETGEITKIVVELGN</sequence>
<dbReference type="SUPFAM" id="SSF56436">
    <property type="entry name" value="C-type lectin-like"/>
    <property type="match status" value="1"/>
</dbReference>
<organism evidence="3 4">
    <name type="scientific">Faecalibacter bovis</name>
    <dbReference type="NCBI Taxonomy" id="2898187"/>
    <lineage>
        <taxon>Bacteria</taxon>
        <taxon>Pseudomonadati</taxon>
        <taxon>Bacteroidota</taxon>
        <taxon>Flavobacteriia</taxon>
        <taxon>Flavobacteriales</taxon>
        <taxon>Weeksellaceae</taxon>
        <taxon>Faecalibacter</taxon>
    </lineage>
</organism>
<reference evidence="3 4" key="1">
    <citation type="journal article" date="2021" name="Int. J. Syst. Evol. Microbiol.">
        <title>Faecalibacter bovis sp. nov., isolated from cow faeces.</title>
        <authorList>
            <person name="Li F."/>
            <person name="Zhao W."/>
            <person name="Hong Q."/>
            <person name="Shao Q."/>
            <person name="Song J."/>
            <person name="Yang S."/>
        </authorList>
    </citation>
    <scope>NUCLEOTIDE SEQUENCE [LARGE SCALE GENOMIC DNA]</scope>
    <source>
        <strain evidence="3 4">ZY171143</strain>
    </source>
</reference>
<keyword evidence="4" id="KW-1185">Reference proteome</keyword>
<dbReference type="InterPro" id="IPR001304">
    <property type="entry name" value="C-type_lectin-like"/>
</dbReference>